<dbReference type="Gene3D" id="3.40.50.10710">
    <property type="entry name" value="Metallo-hydrolase/oxidoreductase"/>
    <property type="match status" value="1"/>
</dbReference>
<dbReference type="Pfam" id="PF07521">
    <property type="entry name" value="RMMBL"/>
    <property type="match status" value="1"/>
</dbReference>
<proteinExistence type="predicted"/>
<evidence type="ECO:0000313" key="4">
    <source>
        <dbReference type="EMBL" id="MBC3899830.1"/>
    </source>
</evidence>
<name>A0ABR6YXH3_9FIRM</name>
<evidence type="ECO:0000256" key="1">
    <source>
        <dbReference type="ARBA" id="ARBA00022839"/>
    </source>
</evidence>
<dbReference type="SMART" id="SM00849">
    <property type="entry name" value="Lactamase_B"/>
    <property type="match status" value="1"/>
</dbReference>
<protein>
    <submittedName>
        <fullName evidence="4">MBL fold metallo-hydrolase</fullName>
    </submittedName>
</protein>
<dbReference type="PANTHER" id="PTHR43694:SF1">
    <property type="entry name" value="RIBONUCLEASE J"/>
    <property type="match status" value="1"/>
</dbReference>
<gene>
    <name evidence="4" type="ORF">GH811_09405</name>
</gene>
<dbReference type="SUPFAM" id="SSF56281">
    <property type="entry name" value="Metallo-hydrolase/oxidoreductase"/>
    <property type="match status" value="1"/>
</dbReference>
<evidence type="ECO:0000256" key="2">
    <source>
        <dbReference type="ARBA" id="ARBA00022884"/>
    </source>
</evidence>
<keyword evidence="1" id="KW-0378">Hydrolase</keyword>
<dbReference type="InterPro" id="IPR042173">
    <property type="entry name" value="RNase_J_2"/>
</dbReference>
<feature type="domain" description="Metallo-beta-lactamase" evidence="3">
    <location>
        <begin position="27"/>
        <end position="226"/>
    </location>
</feature>
<comment type="caution">
    <text evidence="4">The sequence shown here is derived from an EMBL/GenBank/DDBJ whole genome shotgun (WGS) entry which is preliminary data.</text>
</comment>
<keyword evidence="1" id="KW-0540">Nuclease</keyword>
<reference evidence="4 5" key="1">
    <citation type="journal article" date="2020" name="mSystems">
        <title>Defining Genomic and Predicted Metabolic Features of the Acetobacterium Genus.</title>
        <authorList>
            <person name="Ross D.E."/>
            <person name="Marshall C.W."/>
            <person name="Gulliver D."/>
            <person name="May H.D."/>
            <person name="Norman R.S."/>
        </authorList>
    </citation>
    <scope>NUCLEOTIDE SEQUENCE [LARGE SCALE GENOMIC DNA]</scope>
    <source>
        <strain evidence="4 5">DSM 4132</strain>
    </source>
</reference>
<keyword evidence="2" id="KW-0694">RNA-binding</keyword>
<keyword evidence="1" id="KW-0269">Exonuclease</keyword>
<accession>A0ABR6YXH3</accession>
<evidence type="ECO:0000259" key="3">
    <source>
        <dbReference type="SMART" id="SM00849"/>
    </source>
</evidence>
<keyword evidence="5" id="KW-1185">Reference proteome</keyword>
<dbReference type="Gene3D" id="3.60.15.10">
    <property type="entry name" value="Ribonuclease Z/Hydroxyacylglutathione hydrolase-like"/>
    <property type="match status" value="1"/>
</dbReference>
<organism evidence="4 5">
    <name type="scientific">Acetobacterium malicum</name>
    <dbReference type="NCBI Taxonomy" id="52692"/>
    <lineage>
        <taxon>Bacteria</taxon>
        <taxon>Bacillati</taxon>
        <taxon>Bacillota</taxon>
        <taxon>Clostridia</taxon>
        <taxon>Eubacteriales</taxon>
        <taxon>Eubacteriaceae</taxon>
        <taxon>Acetobacterium</taxon>
    </lineage>
</organism>
<dbReference type="PANTHER" id="PTHR43694">
    <property type="entry name" value="RIBONUCLEASE J"/>
    <property type="match status" value="1"/>
</dbReference>
<dbReference type="InterPro" id="IPR011108">
    <property type="entry name" value="RMMBL"/>
</dbReference>
<dbReference type="Proteomes" id="UP000622405">
    <property type="component" value="Unassembled WGS sequence"/>
</dbReference>
<dbReference type="InterPro" id="IPR001279">
    <property type="entry name" value="Metallo-B-lactamas"/>
</dbReference>
<dbReference type="Pfam" id="PF12706">
    <property type="entry name" value="Lactamase_B_2"/>
    <property type="match status" value="1"/>
</dbReference>
<dbReference type="EMBL" id="WJBE01000007">
    <property type="protein sequence ID" value="MBC3899830.1"/>
    <property type="molecule type" value="Genomic_DNA"/>
</dbReference>
<dbReference type="InterPro" id="IPR036866">
    <property type="entry name" value="RibonucZ/Hydroxyglut_hydro"/>
</dbReference>
<evidence type="ECO:0000313" key="5">
    <source>
        <dbReference type="Proteomes" id="UP000622405"/>
    </source>
</evidence>
<sequence>MPTIKNFRNLEVSPMNITIHRGSHQIGGSCIELSAGNSRILLDIGKALPSLDETTLDETALLPGVKVLIDKKAIDAVLISHSHGDHVGLIGQVKPAIPVYIGKAALHIYNTTALFTGGKTLANPTFFFESGQPLKIGDFTITPYLVDHSGYDAYGFLIEAGGKAVVYTGDFRDHGKKAKATEYFKKHLPSGIDALLIEGTMMSRSTEALETEDQLEDKARELMQSSNQPVLVLQSSTNIDRLVGMYRAATRSGRLFVMDIFTAHIVSQLAPSIPKPSSSFDSIRVIYPFWLTRKMFEKDHVHLMNQFSRYKIKREELSQRQDYCLLFRPSMLSDLQHIDQLEGAEMIYSQWSGYKHQKKIKAVLDFADQKTMTLTDLHTSGHASTQALKAFIQQCNPRMVLPIHTENPDGFLECGNRVYLPQDGERIRL</sequence>
<dbReference type="CDD" id="cd07732">
    <property type="entry name" value="metallo-hydrolase-like_MBL-fold"/>
    <property type="match status" value="1"/>
</dbReference>